<feature type="repeat" description="PPR" evidence="3">
    <location>
        <begin position="127"/>
        <end position="161"/>
    </location>
</feature>
<sequence>MNWGHRGTDTEGTQNSSMLFPIKVRATKFSAVTQLHRRSRYYQSCEVIQNQNPCERWFAKVVCTLFCFQSHCLDLHSDYLGKGLTPLIAFEVVRRLDNHTNDDNVRNPDLALRFFAFSRVSLRVIHTVGSYNYMLRSLCQMGLHDSANSVLDWMMLDGHHLGPSLCGFLVGSFAEAGRWDIARKLLERAECKEMGTSSFVYNKFLSVLVRQHRIDEAVSFFRECMASKSCSDTCTFNILIKGLCRARQVDKAFRFFEDMSSFGLFPDVITYNIIIDGLCKANEVHKAQELLREVRSRNDISPDVITYTSIISSLCKLGKMEEASLLLHEMISAGIRPTIVSFNTLIDGFGKVGDMESVSDMYEKMLFMGCYPDVVTFTSRIDGYCRIGQVDEALGLLREMIHRNLSPNEYTFSILINALCKENRIKEACDFLENLKLRKIIPEPFMYNPIIDGLCKSGNVDKANLIVSQMGERGSKPDKYTFTMLIIGHCMKGRMLEAINIFKKMLAVKCTPDDITIKSLVSCLVKAGMTHEAWNIKKHIVLEKVELDSSSSGRSIPVRSKPITQSCPFMYFLFKFSNGAPVLCFTVIYMRNMKMRFPGFASPKCTANQGYKGSFKVQLAGVFFVVETLYSGEWEYLVADEVVQKFCIQMSFLTSSNSSCFDIWRQAARLIAQLIVMGSGILIRAVAQAYRQALASNASSSFLIVAIYT</sequence>
<reference evidence="4" key="1">
    <citation type="submission" date="2022-04" db="EMBL/GenBank/DDBJ databases">
        <title>Carnegiea gigantea Genome sequencing and assembly v2.</title>
        <authorList>
            <person name="Copetti D."/>
            <person name="Sanderson M.J."/>
            <person name="Burquez A."/>
            <person name="Wojciechowski M.F."/>
        </authorList>
    </citation>
    <scope>NUCLEOTIDE SEQUENCE</scope>
    <source>
        <strain evidence="4">SGP5-SGP5p</strain>
        <tissue evidence="4">Aerial part</tissue>
    </source>
</reference>
<keyword evidence="5" id="KW-1185">Reference proteome</keyword>
<comment type="caution">
    <text evidence="4">The sequence shown here is derived from an EMBL/GenBank/DDBJ whole genome shotgun (WGS) entry which is preliminary data.</text>
</comment>
<dbReference type="InterPro" id="IPR050872">
    <property type="entry name" value="PPR_P_subfamily"/>
</dbReference>
<evidence type="ECO:0000313" key="4">
    <source>
        <dbReference type="EMBL" id="KAJ8437983.1"/>
    </source>
</evidence>
<dbReference type="PANTHER" id="PTHR46128">
    <property type="entry name" value="MITOCHONDRIAL GROUP I INTRON SPLICING FACTOR CCM1"/>
    <property type="match status" value="1"/>
</dbReference>
<evidence type="ECO:0008006" key="6">
    <source>
        <dbReference type="Google" id="ProtNLM"/>
    </source>
</evidence>
<dbReference type="InterPro" id="IPR011990">
    <property type="entry name" value="TPR-like_helical_dom_sf"/>
</dbReference>
<dbReference type="EMBL" id="JAKOGI010000274">
    <property type="protein sequence ID" value="KAJ8437983.1"/>
    <property type="molecule type" value="Genomic_DNA"/>
</dbReference>
<feature type="repeat" description="PPR" evidence="3">
    <location>
        <begin position="303"/>
        <end position="337"/>
    </location>
</feature>
<dbReference type="OrthoDB" id="185373at2759"/>
<dbReference type="Gene3D" id="1.25.40.10">
    <property type="entry name" value="Tetratricopeptide repeat domain"/>
    <property type="match status" value="4"/>
</dbReference>
<dbReference type="PANTHER" id="PTHR46128:SF211">
    <property type="entry name" value="PENTACOTRIPEPTIDE-REPEAT REGION OF PRORP DOMAIN-CONTAINING PROTEIN"/>
    <property type="match status" value="1"/>
</dbReference>
<dbReference type="PROSITE" id="PS51375">
    <property type="entry name" value="PPR"/>
    <property type="match status" value="9"/>
</dbReference>
<name>A0A9Q1QD89_9CARY</name>
<evidence type="ECO:0000313" key="5">
    <source>
        <dbReference type="Proteomes" id="UP001153076"/>
    </source>
</evidence>
<feature type="repeat" description="PPR" evidence="3">
    <location>
        <begin position="443"/>
        <end position="477"/>
    </location>
</feature>
<feature type="repeat" description="PPR" evidence="3">
    <location>
        <begin position="408"/>
        <end position="442"/>
    </location>
</feature>
<dbReference type="AlphaFoldDB" id="A0A9Q1QD89"/>
<dbReference type="InterPro" id="IPR002885">
    <property type="entry name" value="PPR_rpt"/>
</dbReference>
<feature type="repeat" description="PPR" evidence="3">
    <location>
        <begin position="267"/>
        <end position="301"/>
    </location>
</feature>
<protein>
    <recommendedName>
        <fullName evidence="6">Pentatricopeptide repeat-containing protein</fullName>
    </recommendedName>
</protein>
<evidence type="ECO:0000256" key="3">
    <source>
        <dbReference type="PROSITE-ProRule" id="PRU00708"/>
    </source>
</evidence>
<dbReference type="Pfam" id="PF13041">
    <property type="entry name" value="PPR_2"/>
    <property type="match status" value="4"/>
</dbReference>
<dbReference type="NCBIfam" id="TIGR00756">
    <property type="entry name" value="PPR"/>
    <property type="match status" value="8"/>
</dbReference>
<evidence type="ECO:0000256" key="1">
    <source>
        <dbReference type="ARBA" id="ARBA00007626"/>
    </source>
</evidence>
<feature type="repeat" description="PPR" evidence="3">
    <location>
        <begin position="232"/>
        <end position="266"/>
    </location>
</feature>
<feature type="repeat" description="PPR" evidence="3">
    <location>
        <begin position="338"/>
        <end position="372"/>
    </location>
</feature>
<dbReference type="Proteomes" id="UP001153076">
    <property type="component" value="Unassembled WGS sequence"/>
</dbReference>
<evidence type="ECO:0000256" key="2">
    <source>
        <dbReference type="ARBA" id="ARBA00022737"/>
    </source>
</evidence>
<proteinExistence type="inferred from homology"/>
<feature type="repeat" description="PPR" evidence="3">
    <location>
        <begin position="478"/>
        <end position="512"/>
    </location>
</feature>
<feature type="repeat" description="PPR" evidence="3">
    <location>
        <begin position="373"/>
        <end position="407"/>
    </location>
</feature>
<gene>
    <name evidence="4" type="ORF">Cgig2_033716</name>
</gene>
<comment type="similarity">
    <text evidence="1">Belongs to the PPR family. P subfamily.</text>
</comment>
<accession>A0A9Q1QD89</accession>
<organism evidence="4 5">
    <name type="scientific">Carnegiea gigantea</name>
    <dbReference type="NCBI Taxonomy" id="171969"/>
    <lineage>
        <taxon>Eukaryota</taxon>
        <taxon>Viridiplantae</taxon>
        <taxon>Streptophyta</taxon>
        <taxon>Embryophyta</taxon>
        <taxon>Tracheophyta</taxon>
        <taxon>Spermatophyta</taxon>
        <taxon>Magnoliopsida</taxon>
        <taxon>eudicotyledons</taxon>
        <taxon>Gunneridae</taxon>
        <taxon>Pentapetalae</taxon>
        <taxon>Caryophyllales</taxon>
        <taxon>Cactineae</taxon>
        <taxon>Cactaceae</taxon>
        <taxon>Cactoideae</taxon>
        <taxon>Echinocereeae</taxon>
        <taxon>Carnegiea</taxon>
    </lineage>
</organism>
<keyword evidence="2" id="KW-0677">Repeat</keyword>
<dbReference type="Pfam" id="PF01535">
    <property type="entry name" value="PPR"/>
    <property type="match status" value="1"/>
</dbReference>